<dbReference type="SUPFAM" id="SSF56601">
    <property type="entry name" value="beta-lactamase/transpeptidase-like"/>
    <property type="match status" value="1"/>
</dbReference>
<keyword evidence="5" id="KW-1185">Reference proteome</keyword>
<dbReference type="STRING" id="109895.A0A507DQC9"/>
<evidence type="ECO:0000256" key="1">
    <source>
        <dbReference type="ARBA" id="ARBA00038215"/>
    </source>
</evidence>
<evidence type="ECO:0000313" key="5">
    <source>
        <dbReference type="Proteomes" id="UP000318582"/>
    </source>
</evidence>
<feature type="domain" description="Beta-lactamase-related" evidence="3">
    <location>
        <begin position="51"/>
        <end position="382"/>
    </location>
</feature>
<organism evidence="4 5">
    <name type="scientific">Powellomyces hirtus</name>
    <dbReference type="NCBI Taxonomy" id="109895"/>
    <lineage>
        <taxon>Eukaryota</taxon>
        <taxon>Fungi</taxon>
        <taxon>Fungi incertae sedis</taxon>
        <taxon>Chytridiomycota</taxon>
        <taxon>Chytridiomycota incertae sedis</taxon>
        <taxon>Chytridiomycetes</taxon>
        <taxon>Spizellomycetales</taxon>
        <taxon>Powellomycetaceae</taxon>
        <taxon>Powellomyces</taxon>
    </lineage>
</organism>
<dbReference type="EMBL" id="QEAQ01000202">
    <property type="protein sequence ID" value="TPX53726.1"/>
    <property type="molecule type" value="Genomic_DNA"/>
</dbReference>
<evidence type="ECO:0000256" key="2">
    <source>
        <dbReference type="SAM" id="SignalP"/>
    </source>
</evidence>
<dbReference type="Gene3D" id="3.40.710.10">
    <property type="entry name" value="DD-peptidase/beta-lactamase superfamily"/>
    <property type="match status" value="1"/>
</dbReference>
<feature type="chain" id="PRO_5021420015" description="Beta-lactamase-related domain-containing protein" evidence="2">
    <location>
        <begin position="27"/>
        <end position="545"/>
    </location>
</feature>
<gene>
    <name evidence="4" type="ORF">PhCBS80983_g06205</name>
</gene>
<comment type="caution">
    <text evidence="4">The sequence shown here is derived from an EMBL/GenBank/DDBJ whole genome shotgun (WGS) entry which is preliminary data.</text>
</comment>
<dbReference type="PANTHER" id="PTHR46825">
    <property type="entry name" value="D-ALANYL-D-ALANINE-CARBOXYPEPTIDASE/ENDOPEPTIDASE AMPH"/>
    <property type="match status" value="1"/>
</dbReference>
<dbReference type="InterPro" id="IPR012338">
    <property type="entry name" value="Beta-lactam/transpept-like"/>
</dbReference>
<dbReference type="InterPro" id="IPR050491">
    <property type="entry name" value="AmpC-like"/>
</dbReference>
<dbReference type="AlphaFoldDB" id="A0A507DQC9"/>
<accession>A0A507DQC9</accession>
<protein>
    <recommendedName>
        <fullName evidence="3">Beta-lactamase-related domain-containing protein</fullName>
    </recommendedName>
</protein>
<sequence length="545" mass="58688">MLLSKIKTLAAALSCTVALSANSALALSVEVAARGDDAPWQEPLAARLDALRRKVEVRGSSIAVVHGDNTWLHAFGHKNLERTDPVDVDTSFLIGSVTKSFTALGAAKAVAQGKMYWSKPLKDYVREFYPGYLGLWDPEADNKVTLGDLLSHRTGVAGNFPVILAWNTTEALLQHLKLLPPSAPYGTRFQYNNIMYGLAGYLTGKATRHADWASQIHADIFEPLGMNASTATMKDFIETANRSPGESPETDFLEDSVLPVTPAGVISSTARDLGKYAHGLLQMFRGESGPFAIPPDVFAPFRENQVELDAEEQQVMQGLLLNGRNISDVSYTFGFSKAKWRNYTLFVHGGNNHGYASNLCLLPEANVAVAVLTNAEGSRGCFREAACAAAFDAVLGTDDSTSYDCPVMPMPPLPSAGRLPLSTSAYTGAFESPVMGKMIVGVDAQGNLTMSVGERRKFFEGHLYAPEGAAPTAMDLLGVGPPGSFPLTFTAKADANATAVEGYYFVLDPRGMTKICDKPGPECQEFFKRVGDFTPTPPKCPLRPN</sequence>
<name>A0A507DQC9_9FUNG</name>
<keyword evidence="2" id="KW-0732">Signal</keyword>
<proteinExistence type="inferred from homology"/>
<reference evidence="4 5" key="1">
    <citation type="journal article" date="2019" name="Sci. Rep.">
        <title>Comparative genomics of chytrid fungi reveal insights into the obligate biotrophic and pathogenic lifestyle of Synchytrium endobioticum.</title>
        <authorList>
            <person name="van de Vossenberg B.T.L.H."/>
            <person name="Warris S."/>
            <person name="Nguyen H.D.T."/>
            <person name="van Gent-Pelzer M.P.E."/>
            <person name="Joly D.L."/>
            <person name="van de Geest H.C."/>
            <person name="Bonants P.J.M."/>
            <person name="Smith D.S."/>
            <person name="Levesque C.A."/>
            <person name="van der Lee T.A.J."/>
        </authorList>
    </citation>
    <scope>NUCLEOTIDE SEQUENCE [LARGE SCALE GENOMIC DNA]</scope>
    <source>
        <strain evidence="4 5">CBS 809.83</strain>
    </source>
</reference>
<comment type="similarity">
    <text evidence="1">Belongs to the peptidase S12 family.</text>
</comment>
<evidence type="ECO:0000313" key="4">
    <source>
        <dbReference type="EMBL" id="TPX53726.1"/>
    </source>
</evidence>
<dbReference type="InterPro" id="IPR001466">
    <property type="entry name" value="Beta-lactam-related"/>
</dbReference>
<dbReference type="PANTHER" id="PTHR46825:SF15">
    <property type="entry name" value="BETA-LACTAMASE-RELATED DOMAIN-CONTAINING PROTEIN"/>
    <property type="match status" value="1"/>
</dbReference>
<feature type="signal peptide" evidence="2">
    <location>
        <begin position="1"/>
        <end position="26"/>
    </location>
</feature>
<dbReference type="Pfam" id="PF00144">
    <property type="entry name" value="Beta-lactamase"/>
    <property type="match status" value="1"/>
</dbReference>
<evidence type="ECO:0000259" key="3">
    <source>
        <dbReference type="Pfam" id="PF00144"/>
    </source>
</evidence>
<dbReference type="Proteomes" id="UP000318582">
    <property type="component" value="Unassembled WGS sequence"/>
</dbReference>